<dbReference type="PANTHER" id="PTHR22946:SF9">
    <property type="entry name" value="POLYKETIDE TRANSFERASE AF380"/>
    <property type="match status" value="1"/>
</dbReference>
<feature type="domain" description="Peptidase S9 prolyl oligopeptidase catalytic" evidence="2">
    <location>
        <begin position="98"/>
        <end position="240"/>
    </location>
</feature>
<dbReference type="InterPro" id="IPR001375">
    <property type="entry name" value="Peptidase_S9_cat"/>
</dbReference>
<dbReference type="AlphaFoldDB" id="A0A1G8J313"/>
<keyword evidence="1" id="KW-0378">Hydrolase</keyword>
<gene>
    <name evidence="3" type="ORF">SAMN05216352_10620</name>
</gene>
<protein>
    <recommendedName>
        <fullName evidence="2">Peptidase S9 prolyl oligopeptidase catalytic domain-containing protein</fullName>
    </recommendedName>
</protein>
<dbReference type="GO" id="GO:0006508">
    <property type="term" value="P:proteolysis"/>
    <property type="evidence" value="ECO:0007669"/>
    <property type="project" value="InterPro"/>
</dbReference>
<dbReference type="Gene3D" id="3.40.50.1820">
    <property type="entry name" value="alpha/beta hydrolase"/>
    <property type="match status" value="1"/>
</dbReference>
<reference evidence="3 4" key="1">
    <citation type="submission" date="2016-10" db="EMBL/GenBank/DDBJ databases">
        <authorList>
            <person name="de Groot N.N."/>
        </authorList>
    </citation>
    <scope>NUCLEOTIDE SEQUENCE [LARGE SCALE GENOMIC DNA]</scope>
    <source>
        <strain evidence="4">P4B,CCM 7963,CECT 7998,DSM 25260,IBRC-M 10614,KCTC 13821</strain>
    </source>
</reference>
<dbReference type="GO" id="GO:0052689">
    <property type="term" value="F:carboxylic ester hydrolase activity"/>
    <property type="evidence" value="ECO:0007669"/>
    <property type="project" value="UniProtKB-ARBA"/>
</dbReference>
<accession>A0A1G8J313</accession>
<dbReference type="Proteomes" id="UP000199017">
    <property type="component" value="Unassembled WGS sequence"/>
</dbReference>
<proteinExistence type="predicted"/>
<dbReference type="InterPro" id="IPR029058">
    <property type="entry name" value="AB_hydrolase_fold"/>
</dbReference>
<organism evidence="3 4">
    <name type="scientific">Alteribacillus bidgolensis</name>
    <dbReference type="NCBI Taxonomy" id="930129"/>
    <lineage>
        <taxon>Bacteria</taxon>
        <taxon>Bacillati</taxon>
        <taxon>Bacillota</taxon>
        <taxon>Bacilli</taxon>
        <taxon>Bacillales</taxon>
        <taxon>Bacillaceae</taxon>
        <taxon>Alteribacillus</taxon>
    </lineage>
</organism>
<evidence type="ECO:0000256" key="1">
    <source>
        <dbReference type="ARBA" id="ARBA00022801"/>
    </source>
</evidence>
<name>A0A1G8J313_9BACI</name>
<dbReference type="GO" id="GO:0008236">
    <property type="term" value="F:serine-type peptidase activity"/>
    <property type="evidence" value="ECO:0007669"/>
    <property type="project" value="InterPro"/>
</dbReference>
<dbReference type="EMBL" id="FNDU01000006">
    <property type="protein sequence ID" value="SDI25614.1"/>
    <property type="molecule type" value="Genomic_DNA"/>
</dbReference>
<evidence type="ECO:0000313" key="4">
    <source>
        <dbReference type="Proteomes" id="UP000199017"/>
    </source>
</evidence>
<keyword evidence="4" id="KW-1185">Reference proteome</keyword>
<evidence type="ECO:0000313" key="3">
    <source>
        <dbReference type="EMBL" id="SDI25614.1"/>
    </source>
</evidence>
<evidence type="ECO:0000259" key="2">
    <source>
        <dbReference type="Pfam" id="PF00326"/>
    </source>
</evidence>
<dbReference type="PANTHER" id="PTHR22946">
    <property type="entry name" value="DIENELACTONE HYDROLASE DOMAIN-CONTAINING PROTEIN-RELATED"/>
    <property type="match status" value="1"/>
</dbReference>
<dbReference type="STRING" id="930129.SAMN05216352_10620"/>
<dbReference type="InterPro" id="IPR050261">
    <property type="entry name" value="FrsA_esterase"/>
</dbReference>
<dbReference type="Pfam" id="PF00326">
    <property type="entry name" value="Peptidase_S9"/>
    <property type="match status" value="1"/>
</dbReference>
<dbReference type="SUPFAM" id="SSF53474">
    <property type="entry name" value="alpha/beta-Hydrolases"/>
    <property type="match status" value="1"/>
</dbReference>
<dbReference type="RefSeq" id="WP_170031741.1">
    <property type="nucleotide sequence ID" value="NZ_FNDU01000006.1"/>
</dbReference>
<sequence length="253" mass="29128">MVTIKEELLSAIPALHICKAEYEQKPLPTLIFWHGFSSGKEHNLHVAFRLAKKDIRVILPEAIHHGERNQGLTEKQRLLEFWSIVLKSLKETEMIRNELEEKNLVQEERLFVGGTSMGGILTCGALTAFPWIKGGIVLMGNPAWEVFARKQITRLEQQGALPLSEEDVEKQVQKLIEYDLSQNEQTLGDRPLFFWHGRDDEEVPYDESYAFYEKIKEYRKEDASLVYQLDPSAGHKVSRDGIIAMTDWVADYI</sequence>